<gene>
    <name evidence="2" type="ORF">FA09DRAFT_9856</name>
</gene>
<dbReference type="RefSeq" id="XP_025601589.1">
    <property type="nucleotide sequence ID" value="XM_025745932.1"/>
</dbReference>
<dbReference type="EMBL" id="KZ819283">
    <property type="protein sequence ID" value="PWO01311.1"/>
    <property type="molecule type" value="Genomic_DNA"/>
</dbReference>
<reference evidence="2 3" key="1">
    <citation type="journal article" date="2018" name="Mol. Biol. Evol.">
        <title>Broad Genomic Sampling Reveals a Smut Pathogenic Ancestry of the Fungal Clade Ustilaginomycotina.</title>
        <authorList>
            <person name="Kijpornyongpan T."/>
            <person name="Mondo S.J."/>
            <person name="Barry K."/>
            <person name="Sandor L."/>
            <person name="Lee J."/>
            <person name="Lipzen A."/>
            <person name="Pangilinan J."/>
            <person name="LaButti K."/>
            <person name="Hainaut M."/>
            <person name="Henrissat B."/>
            <person name="Grigoriev I.V."/>
            <person name="Spatafora J.W."/>
            <person name="Aime M.C."/>
        </authorList>
    </citation>
    <scope>NUCLEOTIDE SEQUENCE [LARGE SCALE GENOMIC DNA]</scope>
    <source>
        <strain evidence="2 3">MCA 4186</strain>
    </source>
</reference>
<evidence type="ECO:0000313" key="2">
    <source>
        <dbReference type="EMBL" id="PWO01311.1"/>
    </source>
</evidence>
<organism evidence="2 3">
    <name type="scientific">Tilletiopsis washingtonensis</name>
    <dbReference type="NCBI Taxonomy" id="58919"/>
    <lineage>
        <taxon>Eukaryota</taxon>
        <taxon>Fungi</taxon>
        <taxon>Dikarya</taxon>
        <taxon>Basidiomycota</taxon>
        <taxon>Ustilaginomycotina</taxon>
        <taxon>Exobasidiomycetes</taxon>
        <taxon>Entylomatales</taxon>
        <taxon>Entylomatales incertae sedis</taxon>
        <taxon>Tilletiopsis</taxon>
    </lineage>
</organism>
<feature type="region of interest" description="Disordered" evidence="1">
    <location>
        <begin position="1"/>
        <end position="130"/>
    </location>
</feature>
<feature type="compositionally biased region" description="Low complexity" evidence="1">
    <location>
        <begin position="39"/>
        <end position="49"/>
    </location>
</feature>
<feature type="compositionally biased region" description="Basic and acidic residues" evidence="1">
    <location>
        <begin position="86"/>
        <end position="96"/>
    </location>
</feature>
<sequence length="174" mass="19196">MLRPQHSVRTARQHLGPAADGPAASTQDTRRTPADAASQHHFSLQLSHSPDQTKRECAERRRRRRRSDAAAAATRRSRAEPGTQEARARREMERRHAGAGRGKELRRRREPKSSESNDGEAGGGCVGGKARCWSGPLSLRVRLLCSGRAAEELDESGVKGCRAELRQRQESSTL</sequence>
<name>A0A316ZHS5_9BASI</name>
<dbReference type="GeneID" id="37273476"/>
<protein>
    <submittedName>
        <fullName evidence="2">Uncharacterized protein</fullName>
    </submittedName>
</protein>
<accession>A0A316ZHS5</accession>
<evidence type="ECO:0000256" key="1">
    <source>
        <dbReference type="SAM" id="MobiDB-lite"/>
    </source>
</evidence>
<keyword evidence="3" id="KW-1185">Reference proteome</keyword>
<evidence type="ECO:0000313" key="3">
    <source>
        <dbReference type="Proteomes" id="UP000245946"/>
    </source>
</evidence>
<dbReference type="Proteomes" id="UP000245946">
    <property type="component" value="Unassembled WGS sequence"/>
</dbReference>
<proteinExistence type="predicted"/>
<dbReference type="AlphaFoldDB" id="A0A316ZHS5"/>